<protein>
    <submittedName>
        <fullName evidence="2">Uncharacterized protein</fullName>
    </submittedName>
</protein>
<feature type="compositionally biased region" description="Acidic residues" evidence="1">
    <location>
        <begin position="37"/>
        <end position="57"/>
    </location>
</feature>
<dbReference type="Proteomes" id="UP000092444">
    <property type="component" value="Unassembled WGS sequence"/>
</dbReference>
<dbReference type="AlphaFoldDB" id="A0A1B0GAD3"/>
<dbReference type="EnsemblMetazoa" id="GMOY010269-RA">
    <property type="protein sequence ID" value="GMOY010269-PA"/>
    <property type="gene ID" value="GMOY010269"/>
</dbReference>
<reference evidence="2" key="1">
    <citation type="submission" date="2020-05" db="UniProtKB">
        <authorList>
            <consortium name="EnsemblMetazoa"/>
        </authorList>
    </citation>
    <scope>IDENTIFICATION</scope>
    <source>
        <strain evidence="2">Yale</strain>
    </source>
</reference>
<organism evidence="2 3">
    <name type="scientific">Glossina morsitans morsitans</name>
    <name type="common">Savannah tsetse fly</name>
    <dbReference type="NCBI Taxonomy" id="37546"/>
    <lineage>
        <taxon>Eukaryota</taxon>
        <taxon>Metazoa</taxon>
        <taxon>Ecdysozoa</taxon>
        <taxon>Arthropoda</taxon>
        <taxon>Hexapoda</taxon>
        <taxon>Insecta</taxon>
        <taxon>Pterygota</taxon>
        <taxon>Neoptera</taxon>
        <taxon>Endopterygota</taxon>
        <taxon>Diptera</taxon>
        <taxon>Brachycera</taxon>
        <taxon>Muscomorpha</taxon>
        <taxon>Hippoboscoidea</taxon>
        <taxon>Glossinidae</taxon>
        <taxon>Glossina</taxon>
    </lineage>
</organism>
<evidence type="ECO:0000313" key="3">
    <source>
        <dbReference type="Proteomes" id="UP000092444"/>
    </source>
</evidence>
<evidence type="ECO:0000313" key="2">
    <source>
        <dbReference type="EnsemblMetazoa" id="GMOY010269-PA"/>
    </source>
</evidence>
<evidence type="ECO:0000256" key="1">
    <source>
        <dbReference type="SAM" id="MobiDB-lite"/>
    </source>
</evidence>
<sequence length="68" mass="7869">MYRTEVKGENHFYSYVVGRSLRRWSCPPLVAGMRNYDDDDVDVADDDDDHDDDEDDDVKIVNNGSIDQ</sequence>
<name>A0A1B0GAD3_GLOMM</name>
<proteinExistence type="predicted"/>
<keyword evidence="3" id="KW-1185">Reference proteome</keyword>
<dbReference type="VEuPathDB" id="VectorBase:GMOY010269"/>
<dbReference type="EMBL" id="CCAG010022674">
    <property type="status" value="NOT_ANNOTATED_CDS"/>
    <property type="molecule type" value="Genomic_DNA"/>
</dbReference>
<feature type="region of interest" description="Disordered" evidence="1">
    <location>
        <begin position="35"/>
        <end position="68"/>
    </location>
</feature>
<accession>A0A1B0GAD3</accession>